<dbReference type="EMBL" id="QXGI01000003">
    <property type="protein sequence ID" value="RSX48945.1"/>
    <property type="molecule type" value="Genomic_DNA"/>
</dbReference>
<name>A0A430F7P1_9BIFI</name>
<sequence>MTTITCDDAQRICFVTTDDARELAIPYQAVASWKALLGLGSYDAALDAIIDNTKPGADPIDWSSRYEALADHPDTVPEPVAQPRMARMRSAAIPEESVLAGRHDLLVELETTFVAQVREEYSHGQSRD</sequence>
<gene>
    <name evidence="1" type="ORF">D2E22_1083</name>
</gene>
<proteinExistence type="predicted"/>
<dbReference type="RefSeq" id="WP_126032084.1">
    <property type="nucleotide sequence ID" value="NZ_QXGI01000003.1"/>
</dbReference>
<organism evidence="1 2">
    <name type="scientific">Bifidobacterium castoris</name>
    <dbReference type="NCBI Taxonomy" id="2306972"/>
    <lineage>
        <taxon>Bacteria</taxon>
        <taxon>Bacillati</taxon>
        <taxon>Actinomycetota</taxon>
        <taxon>Actinomycetes</taxon>
        <taxon>Bifidobacteriales</taxon>
        <taxon>Bifidobacteriaceae</taxon>
        <taxon>Bifidobacterium</taxon>
    </lineage>
</organism>
<reference evidence="1 2" key="1">
    <citation type="submission" date="2018-09" db="EMBL/GenBank/DDBJ databases">
        <title>Characterization of the phylogenetic diversity of five novel species belonging to the genus Bifidobacterium.</title>
        <authorList>
            <person name="Lugli G.A."/>
            <person name="Duranti S."/>
            <person name="Milani C."/>
        </authorList>
    </citation>
    <scope>NUCLEOTIDE SEQUENCE [LARGE SCALE GENOMIC DNA]</scope>
    <source>
        <strain evidence="1 2">2020B</strain>
    </source>
</reference>
<dbReference type="AlphaFoldDB" id="A0A430F7P1"/>
<comment type="caution">
    <text evidence="1">The sequence shown here is derived from an EMBL/GenBank/DDBJ whole genome shotgun (WGS) entry which is preliminary data.</text>
</comment>
<accession>A0A430F7P1</accession>
<keyword evidence="2" id="KW-1185">Reference proteome</keyword>
<protein>
    <submittedName>
        <fullName evidence="1">Uncharacterized protein</fullName>
    </submittedName>
</protein>
<evidence type="ECO:0000313" key="2">
    <source>
        <dbReference type="Proteomes" id="UP000288052"/>
    </source>
</evidence>
<dbReference type="Proteomes" id="UP000288052">
    <property type="component" value="Unassembled WGS sequence"/>
</dbReference>
<evidence type="ECO:0000313" key="1">
    <source>
        <dbReference type="EMBL" id="RSX48945.1"/>
    </source>
</evidence>